<sequence length="172" mass="19201">MRPHHSSRPRTMIVMAGNGIRTHQVRPTLSNIMGDPGAVCGATLRLLPLLPRSSYFFLLFFQDLLSMIHIEYSAEVLEIVFNRAQQALRRLCSLHRSLFISWTIYSALRVLGRSISNLGHYARGAASHLACCFSLSSKPVLSNLPFERTVVSKLLTCVSILGCKNHAYTLNS</sequence>
<organism evidence="1 2">
    <name type="scientific">Cylindrobasidium torrendii FP15055 ss-10</name>
    <dbReference type="NCBI Taxonomy" id="1314674"/>
    <lineage>
        <taxon>Eukaryota</taxon>
        <taxon>Fungi</taxon>
        <taxon>Dikarya</taxon>
        <taxon>Basidiomycota</taxon>
        <taxon>Agaricomycotina</taxon>
        <taxon>Agaricomycetes</taxon>
        <taxon>Agaricomycetidae</taxon>
        <taxon>Agaricales</taxon>
        <taxon>Marasmiineae</taxon>
        <taxon>Physalacriaceae</taxon>
        <taxon>Cylindrobasidium</taxon>
    </lineage>
</organism>
<reference evidence="1 2" key="1">
    <citation type="journal article" date="2015" name="Fungal Genet. Biol.">
        <title>Evolution of novel wood decay mechanisms in Agaricales revealed by the genome sequences of Fistulina hepatica and Cylindrobasidium torrendii.</title>
        <authorList>
            <person name="Floudas D."/>
            <person name="Held B.W."/>
            <person name="Riley R."/>
            <person name="Nagy L.G."/>
            <person name="Koehler G."/>
            <person name="Ransdell A.S."/>
            <person name="Younus H."/>
            <person name="Chow J."/>
            <person name="Chiniquy J."/>
            <person name="Lipzen A."/>
            <person name="Tritt A."/>
            <person name="Sun H."/>
            <person name="Haridas S."/>
            <person name="LaButti K."/>
            <person name="Ohm R.A."/>
            <person name="Kues U."/>
            <person name="Blanchette R.A."/>
            <person name="Grigoriev I.V."/>
            <person name="Minto R.E."/>
            <person name="Hibbett D.S."/>
        </authorList>
    </citation>
    <scope>NUCLEOTIDE SEQUENCE [LARGE SCALE GENOMIC DNA]</scope>
    <source>
        <strain evidence="1 2">FP15055 ss-10</strain>
    </source>
</reference>
<keyword evidence="2" id="KW-1185">Reference proteome</keyword>
<name>A0A0D7BSI0_9AGAR</name>
<evidence type="ECO:0000313" key="2">
    <source>
        <dbReference type="Proteomes" id="UP000054007"/>
    </source>
</evidence>
<dbReference type="AlphaFoldDB" id="A0A0D7BSI0"/>
<accession>A0A0D7BSI0</accession>
<proteinExistence type="predicted"/>
<dbReference type="Proteomes" id="UP000054007">
    <property type="component" value="Unassembled WGS sequence"/>
</dbReference>
<evidence type="ECO:0000313" key="1">
    <source>
        <dbReference type="EMBL" id="KIY73357.1"/>
    </source>
</evidence>
<dbReference type="EMBL" id="KN880436">
    <property type="protein sequence ID" value="KIY73357.1"/>
    <property type="molecule type" value="Genomic_DNA"/>
</dbReference>
<gene>
    <name evidence="1" type="ORF">CYLTODRAFT_239302</name>
</gene>
<protein>
    <submittedName>
        <fullName evidence="1">Uncharacterized protein</fullName>
    </submittedName>
</protein>